<keyword evidence="4" id="KW-0788">Thiol protease</keyword>
<feature type="domain" description="NLPC/P60 N-terminal" evidence="7">
    <location>
        <begin position="7"/>
        <end position="129"/>
    </location>
</feature>
<dbReference type="InterPro" id="IPR039439">
    <property type="entry name" value="SH3b1_dom"/>
</dbReference>
<dbReference type="SUPFAM" id="SSF54001">
    <property type="entry name" value="Cysteine proteinases"/>
    <property type="match status" value="1"/>
</dbReference>
<dbReference type="Pfam" id="PF00877">
    <property type="entry name" value="NLPC_P60"/>
    <property type="match status" value="1"/>
</dbReference>
<evidence type="ECO:0000259" key="9">
    <source>
        <dbReference type="Pfam" id="PF12914"/>
    </source>
</evidence>
<keyword evidence="3 10" id="KW-0378">Hydrolase</keyword>
<dbReference type="PIRSF" id="PIRSF019015">
    <property type="entry name" value="P60_peptidase_YkfC"/>
    <property type="match status" value="1"/>
</dbReference>
<evidence type="ECO:0000313" key="11">
    <source>
        <dbReference type="Proteomes" id="UP000029733"/>
    </source>
</evidence>
<gene>
    <name evidence="10" type="ORF">LS71_003395</name>
</gene>
<feature type="chain" id="PRO_5020231110" evidence="5">
    <location>
        <begin position="22"/>
        <end position="467"/>
    </location>
</feature>
<feature type="signal peptide" evidence="5">
    <location>
        <begin position="1"/>
        <end position="21"/>
    </location>
</feature>
<dbReference type="AlphaFoldDB" id="A0A4U8TEL0"/>
<comment type="similarity">
    <text evidence="1">Belongs to the peptidase C40 family.</text>
</comment>
<evidence type="ECO:0000313" key="10">
    <source>
        <dbReference type="EMBL" id="TLD97788.1"/>
    </source>
</evidence>
<dbReference type="Pfam" id="PF12914">
    <property type="entry name" value="SH3_7"/>
    <property type="match status" value="1"/>
</dbReference>
<comment type="caution">
    <text evidence="10">The sequence shown here is derived from an EMBL/GenBank/DDBJ whole genome shotgun (WGS) entry which is preliminary data.</text>
</comment>
<keyword evidence="11" id="KW-1185">Reference proteome</keyword>
<dbReference type="Proteomes" id="UP000029733">
    <property type="component" value="Unassembled WGS sequence"/>
</dbReference>
<proteinExistence type="inferred from homology"/>
<sequence length="467" mass="51995">MPRFVLFLCFCAIFFSACAHKVIPSSEVKDLRTLPQDSTFYLPKVTNAPNAALDSIISAPLSPAATYALKRDYLKKYFSPWQQTPNANASEVFWIKPALLKTPGFGEHLQPNSKDYTQSILDSMQLDIYPSRSVKAIITTTAAVRAVPTNKPMFNKADGYPFDRWQNSLIFAGTPVLITHESKDKAWLHIQSGFVYGWVEAAHIATLSKEQVKSIESTSHYVTPIIDEISLKDTQGRFIMQARIGQIFALSPKQDNANNYALIIYARLPNGSAKQEIIYAPKAAFKPFPLALDNKAIAQSINAMLGQRYGWGGYLANRDCSAFVRDIFGQFGIHLPRNSKAQVFYGNNSISLSALNRVQKEAYIIAHATPYQTILWQNGHIMLYLGSQNGRAIIAHSVWSVVSGKRYENLLGGVVITSLHVGEEHNSIFGSSQLLIDKIEAMSDLSKLAMRISNNLDNAQNKIKEIK</sequence>
<dbReference type="Pfam" id="PF12913">
    <property type="entry name" value="SH3_6"/>
    <property type="match status" value="1"/>
</dbReference>
<dbReference type="GO" id="GO:0006508">
    <property type="term" value="P:proteolysis"/>
    <property type="evidence" value="ECO:0007669"/>
    <property type="project" value="UniProtKB-KW"/>
</dbReference>
<dbReference type="OrthoDB" id="9799970at2"/>
<evidence type="ECO:0000259" key="6">
    <source>
        <dbReference type="Pfam" id="PF00877"/>
    </source>
</evidence>
<dbReference type="InterPro" id="IPR038765">
    <property type="entry name" value="Papain-like_cys_pep_sf"/>
</dbReference>
<accession>A0A4U8TEL0</accession>
<evidence type="ECO:0000256" key="5">
    <source>
        <dbReference type="SAM" id="SignalP"/>
    </source>
</evidence>
<feature type="domain" description="SH3b1" evidence="8">
    <location>
        <begin position="152"/>
        <end position="200"/>
    </location>
</feature>
<keyword evidence="2" id="KW-0645">Protease</keyword>
<evidence type="ECO:0000256" key="3">
    <source>
        <dbReference type="ARBA" id="ARBA00022801"/>
    </source>
</evidence>
<reference evidence="10 11" key="1">
    <citation type="journal article" date="2014" name="Genome Announc.">
        <title>Draft genome sequences of eight enterohepatic helicobacter species isolated from both laboratory and wild rodents.</title>
        <authorList>
            <person name="Sheh A."/>
            <person name="Shen Z."/>
            <person name="Fox J.G."/>
        </authorList>
    </citation>
    <scope>NUCLEOTIDE SEQUENCE [LARGE SCALE GENOMIC DNA]</scope>
    <source>
        <strain evidence="10 11">MIT 09-6949</strain>
    </source>
</reference>
<evidence type="ECO:0000259" key="8">
    <source>
        <dbReference type="Pfam" id="PF12913"/>
    </source>
</evidence>
<dbReference type="GO" id="GO:0008234">
    <property type="term" value="F:cysteine-type peptidase activity"/>
    <property type="evidence" value="ECO:0007669"/>
    <property type="project" value="UniProtKB-KW"/>
</dbReference>
<evidence type="ECO:0000256" key="2">
    <source>
        <dbReference type="ARBA" id="ARBA00022670"/>
    </source>
</evidence>
<dbReference type="InterPro" id="IPR025606">
    <property type="entry name" value="NLPC/P60_N_dom"/>
</dbReference>
<feature type="domain" description="NlpC/P60" evidence="6">
    <location>
        <begin position="306"/>
        <end position="388"/>
    </location>
</feature>
<evidence type="ECO:0000256" key="4">
    <source>
        <dbReference type="ARBA" id="ARBA00022807"/>
    </source>
</evidence>
<dbReference type="EMBL" id="JRPR02000001">
    <property type="protein sequence ID" value="TLD97788.1"/>
    <property type="molecule type" value="Genomic_DNA"/>
</dbReference>
<dbReference type="InterPro" id="IPR027017">
    <property type="entry name" value="P60_peptidase_YkfC"/>
</dbReference>
<keyword evidence="5" id="KW-0732">Signal</keyword>
<organism evidence="10 11">
    <name type="scientific">Helicobacter jaachi</name>
    <dbReference type="NCBI Taxonomy" id="1677920"/>
    <lineage>
        <taxon>Bacteria</taxon>
        <taxon>Pseudomonadati</taxon>
        <taxon>Campylobacterota</taxon>
        <taxon>Epsilonproteobacteria</taxon>
        <taxon>Campylobacterales</taxon>
        <taxon>Helicobacteraceae</taxon>
        <taxon>Helicobacter</taxon>
    </lineage>
</organism>
<dbReference type="Gene3D" id="3.90.1720.10">
    <property type="entry name" value="endopeptidase domain like (from Nostoc punctiforme)"/>
    <property type="match status" value="1"/>
</dbReference>
<dbReference type="PROSITE" id="PS51257">
    <property type="entry name" value="PROKAR_LIPOPROTEIN"/>
    <property type="match status" value="1"/>
</dbReference>
<evidence type="ECO:0000256" key="1">
    <source>
        <dbReference type="ARBA" id="ARBA00007074"/>
    </source>
</evidence>
<dbReference type="Pfam" id="PF12912">
    <property type="entry name" value="N_NLPC_P60"/>
    <property type="match status" value="1"/>
</dbReference>
<feature type="domain" description="SH3b2-type SH3" evidence="9">
    <location>
        <begin position="211"/>
        <end position="252"/>
    </location>
</feature>
<dbReference type="RefSeq" id="WP_034354999.1">
    <property type="nucleotide sequence ID" value="NZ_JRPR02000001.1"/>
</dbReference>
<evidence type="ECO:0000259" key="7">
    <source>
        <dbReference type="Pfam" id="PF12912"/>
    </source>
</evidence>
<dbReference type="InterPro" id="IPR000064">
    <property type="entry name" value="NLP_P60_dom"/>
</dbReference>
<protein>
    <submittedName>
        <fullName evidence="10">Hydrolase</fullName>
    </submittedName>
</protein>
<dbReference type="STRING" id="1677920.LS71_05835"/>
<name>A0A4U8TEL0_9HELI</name>
<dbReference type="InterPro" id="IPR026864">
    <property type="entry name" value="SH3b2-type_SH3"/>
</dbReference>